<dbReference type="RefSeq" id="WP_170105797.1">
    <property type="nucleotide sequence ID" value="NZ_CP051672.1"/>
</dbReference>
<accession>A0A7L5EIA0</accession>
<evidence type="ECO:0000313" key="3">
    <source>
        <dbReference type="Proteomes" id="UP000501982"/>
    </source>
</evidence>
<dbReference type="Pfam" id="PF13306">
    <property type="entry name" value="LRR_5"/>
    <property type="match status" value="1"/>
</dbReference>
<dbReference type="Gene3D" id="3.80.10.10">
    <property type="entry name" value="Ribonuclease Inhibitor"/>
    <property type="match status" value="2"/>
</dbReference>
<dbReference type="AlphaFoldDB" id="A0A7L5EIA0"/>
<evidence type="ECO:0000313" key="2">
    <source>
        <dbReference type="EMBL" id="QJE29059.1"/>
    </source>
</evidence>
<dbReference type="Proteomes" id="UP000501982">
    <property type="component" value="Chromosome"/>
</dbReference>
<dbReference type="InterPro" id="IPR026906">
    <property type="entry name" value="LRR_5"/>
</dbReference>
<dbReference type="SUPFAM" id="SSF52058">
    <property type="entry name" value="L domain-like"/>
    <property type="match status" value="1"/>
</dbReference>
<reference evidence="2 3" key="1">
    <citation type="submission" date="2020-04" db="EMBL/GenBank/DDBJ databases">
        <title>Complete Genomes and Methylome analysis of CBBP consortium that reverse antibiotic-induced susceptibility to vancomycin-resistant Enterococcus faecium infection.</title>
        <authorList>
            <person name="Fomenkov A."/>
            <person name="Zhang Z."/>
            <person name="Pamer E."/>
            <person name="Roberts R.J."/>
        </authorList>
    </citation>
    <scope>NUCLEOTIDE SEQUENCE [LARGE SCALE GENOMIC DNA]</scope>
    <source>
        <strain evidence="3">CBBP</strain>
    </source>
</reference>
<name>A0A7L5EIA0_PARDI</name>
<proteinExistence type="predicted"/>
<dbReference type="InterPro" id="IPR032675">
    <property type="entry name" value="LRR_dom_sf"/>
</dbReference>
<protein>
    <submittedName>
        <fullName evidence="2">Leucine-rich repeat domain-containing protein</fullName>
    </submittedName>
</protein>
<feature type="chain" id="PRO_5029642259" evidence="1">
    <location>
        <begin position="27"/>
        <end position="246"/>
    </location>
</feature>
<evidence type="ECO:0000256" key="1">
    <source>
        <dbReference type="SAM" id="SignalP"/>
    </source>
</evidence>
<sequence length="246" mass="27089">MKANYKCSNWLLLSSLVLMLIQYSCQQEDLLIYEAKKSDVVMSLKEGSASIQNVTLENAGTLSERVTDVTSIKELTIVGPINGTDINCIRSMNNLKVLNLENADIVAGGEKYGIYSWSSSDPQSTENNKITRNLFESSPCEKIVIPKSVTSIDQGGFIASKITSMEIPENVTSMGGHVFTYCPNLRSITFLADLKSIPSDTFQGCESLISVTLPKSLVEIESSTFSNCIYNHRTTKTNQKYPSVNL</sequence>
<dbReference type="EMBL" id="CP051672">
    <property type="protein sequence ID" value="QJE29059.1"/>
    <property type="molecule type" value="Genomic_DNA"/>
</dbReference>
<gene>
    <name evidence="2" type="ORF">HHO38_12405</name>
</gene>
<feature type="signal peptide" evidence="1">
    <location>
        <begin position="1"/>
        <end position="26"/>
    </location>
</feature>
<organism evidence="2 3">
    <name type="scientific">Parabacteroides distasonis</name>
    <dbReference type="NCBI Taxonomy" id="823"/>
    <lineage>
        <taxon>Bacteria</taxon>
        <taxon>Pseudomonadati</taxon>
        <taxon>Bacteroidota</taxon>
        <taxon>Bacteroidia</taxon>
        <taxon>Bacteroidales</taxon>
        <taxon>Tannerellaceae</taxon>
        <taxon>Parabacteroides</taxon>
    </lineage>
</organism>
<keyword evidence="1" id="KW-0732">Signal</keyword>